<reference evidence="2 3" key="1">
    <citation type="submission" date="2013-10" db="EMBL/GenBank/DDBJ databases">
        <authorList>
            <consortium name="International Citrus Genome Consortium"/>
            <person name="Jenkins J."/>
            <person name="Schmutz J."/>
            <person name="Prochnik S."/>
            <person name="Rokhsar D."/>
            <person name="Gmitter F."/>
            <person name="Ollitrault P."/>
            <person name="Machado M."/>
            <person name="Talon M."/>
            <person name="Wincker P."/>
            <person name="Jaillon O."/>
            <person name="Morgante M."/>
        </authorList>
    </citation>
    <scope>NUCLEOTIDE SEQUENCE</scope>
    <source>
        <strain evidence="3">cv. Clemenules</strain>
    </source>
</reference>
<feature type="non-terminal residue" evidence="2">
    <location>
        <position position="243"/>
    </location>
</feature>
<keyword evidence="3" id="KW-1185">Reference proteome</keyword>
<feature type="compositionally biased region" description="Basic and acidic residues" evidence="1">
    <location>
        <begin position="164"/>
        <end position="184"/>
    </location>
</feature>
<sequence>MMPVYMDSCHQQRNQMPFPHYYHPSHNNVPPHVMMDHSKPPLVYESWPHGSNYGYSMSYLPSLLSHLHRHFFYRGHHPPFIEPYPVHYAPPLHHAMEQQRYEYDKDAHRDHYCCGCLNHMSNQRIDKGVKIEEQEPDVAKKSDSVVPLQSKSYPYPIARISPEYMKKNDEPRRSFESEVAEQEKVPCNTKSNENMEPSEGKSSEWNGWFPLDMNNLKPLMQGEDEKRKQNQQNENGMKQFSYP</sequence>
<evidence type="ECO:0000256" key="1">
    <source>
        <dbReference type="SAM" id="MobiDB-lite"/>
    </source>
</evidence>
<accession>V4TCY3</accession>
<dbReference type="EMBL" id="KI536661">
    <property type="protein sequence ID" value="ESR58153.1"/>
    <property type="molecule type" value="Genomic_DNA"/>
</dbReference>
<evidence type="ECO:0000313" key="3">
    <source>
        <dbReference type="Proteomes" id="UP000030687"/>
    </source>
</evidence>
<name>V4TCY3_CITCL</name>
<dbReference type="eggNOG" id="ENOG502QRHM">
    <property type="taxonomic scope" value="Eukaryota"/>
</dbReference>
<evidence type="ECO:0000313" key="2">
    <source>
        <dbReference type="EMBL" id="ESR58153.1"/>
    </source>
</evidence>
<organism evidence="2 3">
    <name type="scientific">Citrus clementina</name>
    <name type="common">Clementine</name>
    <name type="synonym">Citrus deliciosa x Citrus sinensis</name>
    <dbReference type="NCBI Taxonomy" id="85681"/>
    <lineage>
        <taxon>Eukaryota</taxon>
        <taxon>Viridiplantae</taxon>
        <taxon>Streptophyta</taxon>
        <taxon>Embryophyta</taxon>
        <taxon>Tracheophyta</taxon>
        <taxon>Spermatophyta</taxon>
        <taxon>Magnoliopsida</taxon>
        <taxon>eudicotyledons</taxon>
        <taxon>Gunneridae</taxon>
        <taxon>Pentapetalae</taxon>
        <taxon>rosids</taxon>
        <taxon>malvids</taxon>
        <taxon>Sapindales</taxon>
        <taxon>Rutaceae</taxon>
        <taxon>Aurantioideae</taxon>
        <taxon>Citrus</taxon>
    </lineage>
</organism>
<proteinExistence type="predicted"/>
<dbReference type="KEGG" id="cic:CICLE_v100185961m"/>
<dbReference type="Proteomes" id="UP000030687">
    <property type="component" value="Unassembled WGS sequence"/>
</dbReference>
<dbReference type="InParanoid" id="V4TCY3"/>
<feature type="region of interest" description="Disordered" evidence="1">
    <location>
        <begin position="164"/>
        <end position="243"/>
    </location>
</feature>
<protein>
    <submittedName>
        <fullName evidence="2">Uncharacterized protein</fullName>
    </submittedName>
</protein>
<dbReference type="OMA" id="RISPEYM"/>
<dbReference type="AlphaFoldDB" id="V4TCY3"/>
<gene>
    <name evidence="2" type="ORF">CICLE_v100185961mg</name>
</gene>
<dbReference type="Gramene" id="ESR58153">
    <property type="protein sequence ID" value="ESR58153"/>
    <property type="gene ID" value="CICLE_v100185961mg"/>
</dbReference>
<feature type="compositionally biased region" description="Polar residues" evidence="1">
    <location>
        <begin position="230"/>
        <end position="243"/>
    </location>
</feature>